<accession>A0A6A4PTD0</accession>
<feature type="compositionally biased region" description="Polar residues" evidence="5">
    <location>
        <begin position="15"/>
        <end position="27"/>
    </location>
</feature>
<comment type="subcellular location">
    <subcellularLocation>
        <location evidence="1">Nucleus</location>
    </subcellularLocation>
</comment>
<dbReference type="GO" id="GO:0042753">
    <property type="term" value="P:positive regulation of circadian rhythm"/>
    <property type="evidence" value="ECO:0007669"/>
    <property type="project" value="InterPro"/>
</dbReference>
<evidence type="ECO:0000256" key="4">
    <source>
        <dbReference type="ARBA" id="ARBA00023242"/>
    </source>
</evidence>
<dbReference type="GO" id="GO:0005634">
    <property type="term" value="C:nucleus"/>
    <property type="evidence" value="ECO:0007669"/>
    <property type="project" value="UniProtKB-SubCell"/>
</dbReference>
<evidence type="ECO:0000313" key="8">
    <source>
        <dbReference type="Proteomes" id="UP000447434"/>
    </source>
</evidence>
<proteinExistence type="inferred from homology"/>
<sequence length="114" mass="13203">MSNPKSHKSHHHYQPSATMTTTTGNSDYETEEGDPEVWATFNNSFKQVQSVLDRNRHLIQQVNENHQSRMHDNMVKNVSLIQELNGNINKVASIYSDLNSNFTDSCQQRNRRDK</sequence>
<feature type="compositionally biased region" description="Basic residues" evidence="5">
    <location>
        <begin position="1"/>
        <end position="13"/>
    </location>
</feature>
<dbReference type="PANTHER" id="PTHR33469:SF5">
    <property type="entry name" value="PROTEIN EARLY FLOWERING 4"/>
    <property type="match status" value="1"/>
</dbReference>
<dbReference type="GO" id="GO:0048511">
    <property type="term" value="P:rhythmic process"/>
    <property type="evidence" value="ECO:0007669"/>
    <property type="project" value="UniProtKB-KW"/>
</dbReference>
<dbReference type="InterPro" id="IPR009741">
    <property type="entry name" value="EARLY_FLOWERING_4_dom"/>
</dbReference>
<protein>
    <recommendedName>
        <fullName evidence="6">Protein EARLY FLOWERING 4 domain-containing protein</fullName>
    </recommendedName>
</protein>
<organism evidence="7 8">
    <name type="scientific">Lupinus albus</name>
    <name type="common">White lupine</name>
    <name type="synonym">Lupinus termis</name>
    <dbReference type="NCBI Taxonomy" id="3870"/>
    <lineage>
        <taxon>Eukaryota</taxon>
        <taxon>Viridiplantae</taxon>
        <taxon>Streptophyta</taxon>
        <taxon>Embryophyta</taxon>
        <taxon>Tracheophyta</taxon>
        <taxon>Spermatophyta</taxon>
        <taxon>Magnoliopsida</taxon>
        <taxon>eudicotyledons</taxon>
        <taxon>Gunneridae</taxon>
        <taxon>Pentapetalae</taxon>
        <taxon>rosids</taxon>
        <taxon>fabids</taxon>
        <taxon>Fabales</taxon>
        <taxon>Fabaceae</taxon>
        <taxon>Papilionoideae</taxon>
        <taxon>50 kb inversion clade</taxon>
        <taxon>genistoids sensu lato</taxon>
        <taxon>core genistoids</taxon>
        <taxon>Genisteae</taxon>
        <taxon>Lupinus</taxon>
    </lineage>
</organism>
<dbReference type="OrthoDB" id="1895690at2759"/>
<evidence type="ECO:0000259" key="6">
    <source>
        <dbReference type="Pfam" id="PF07011"/>
    </source>
</evidence>
<keyword evidence="4" id="KW-0539">Nucleus</keyword>
<dbReference type="EMBL" id="WOCE01000011">
    <property type="protein sequence ID" value="KAE9604740.1"/>
    <property type="molecule type" value="Genomic_DNA"/>
</dbReference>
<dbReference type="InterPro" id="IPR040462">
    <property type="entry name" value="EARLY_FLOWERING_4"/>
</dbReference>
<dbReference type="Proteomes" id="UP000447434">
    <property type="component" value="Chromosome 11"/>
</dbReference>
<dbReference type="Pfam" id="PF07011">
    <property type="entry name" value="Elf4"/>
    <property type="match status" value="1"/>
</dbReference>
<feature type="domain" description="Protein EARLY FLOWERING 4" evidence="6">
    <location>
        <begin position="33"/>
        <end position="113"/>
    </location>
</feature>
<feature type="region of interest" description="Disordered" evidence="5">
    <location>
        <begin position="1"/>
        <end position="33"/>
    </location>
</feature>
<evidence type="ECO:0000256" key="2">
    <source>
        <dbReference type="ARBA" id="ARBA00009514"/>
    </source>
</evidence>
<dbReference type="GO" id="GO:0009649">
    <property type="term" value="P:entrainment of circadian clock"/>
    <property type="evidence" value="ECO:0007669"/>
    <property type="project" value="TreeGrafter"/>
</dbReference>
<comment type="caution">
    <text evidence="7">The sequence shown here is derived from an EMBL/GenBank/DDBJ whole genome shotgun (WGS) entry which is preliminary data.</text>
</comment>
<evidence type="ECO:0000256" key="5">
    <source>
        <dbReference type="SAM" id="MobiDB-lite"/>
    </source>
</evidence>
<gene>
    <name evidence="7" type="ORF">Lalb_Chr11g0074961</name>
</gene>
<reference evidence="8" key="1">
    <citation type="journal article" date="2020" name="Nat. Commun.">
        <title>Genome sequence of the cluster root forming white lupin.</title>
        <authorList>
            <person name="Hufnagel B."/>
            <person name="Marques A."/>
            <person name="Soriano A."/>
            <person name="Marques L."/>
            <person name="Divol F."/>
            <person name="Doumas P."/>
            <person name="Sallet E."/>
            <person name="Mancinotti D."/>
            <person name="Carrere S."/>
            <person name="Marande W."/>
            <person name="Arribat S."/>
            <person name="Keller J."/>
            <person name="Huneau C."/>
            <person name="Blein T."/>
            <person name="Aime D."/>
            <person name="Laguerre M."/>
            <person name="Taylor J."/>
            <person name="Schubert V."/>
            <person name="Nelson M."/>
            <person name="Geu-Flores F."/>
            <person name="Crespi M."/>
            <person name="Gallardo-Guerrero K."/>
            <person name="Delaux P.-M."/>
            <person name="Salse J."/>
            <person name="Berges H."/>
            <person name="Guyot R."/>
            <person name="Gouzy J."/>
            <person name="Peret B."/>
        </authorList>
    </citation>
    <scope>NUCLEOTIDE SEQUENCE [LARGE SCALE GENOMIC DNA]</scope>
    <source>
        <strain evidence="8">cv. Amiga</strain>
    </source>
</reference>
<name>A0A6A4PTD0_LUPAL</name>
<comment type="similarity">
    <text evidence="2">Belongs to the EARLY FLOWERING 4 family.</text>
</comment>
<keyword evidence="3" id="KW-0090">Biological rhythms</keyword>
<evidence type="ECO:0000313" key="7">
    <source>
        <dbReference type="EMBL" id="KAE9604740.1"/>
    </source>
</evidence>
<evidence type="ECO:0000256" key="1">
    <source>
        <dbReference type="ARBA" id="ARBA00004123"/>
    </source>
</evidence>
<keyword evidence="8" id="KW-1185">Reference proteome</keyword>
<dbReference type="AlphaFoldDB" id="A0A6A4PTD0"/>
<dbReference type="PANTHER" id="PTHR33469">
    <property type="entry name" value="PROTEIN ELF4-LIKE 4"/>
    <property type="match status" value="1"/>
</dbReference>
<evidence type="ECO:0000256" key="3">
    <source>
        <dbReference type="ARBA" id="ARBA00023108"/>
    </source>
</evidence>